<evidence type="ECO:0000313" key="9">
    <source>
        <dbReference type="EMBL" id="EFA43803.1"/>
    </source>
</evidence>
<dbReference type="EC" id="2.4.-.-" evidence="9"/>
<evidence type="ECO:0000256" key="1">
    <source>
        <dbReference type="ARBA" id="ARBA00022475"/>
    </source>
</evidence>
<evidence type="ECO:0000259" key="8">
    <source>
        <dbReference type="Pfam" id="PF00535"/>
    </source>
</evidence>
<dbReference type="Gene3D" id="3.90.550.10">
    <property type="entry name" value="Spore Coat Polysaccharide Biosynthesis Protein SpsA, Chain A"/>
    <property type="match status" value="1"/>
</dbReference>
<dbReference type="Pfam" id="PF00535">
    <property type="entry name" value="Glycos_transf_2"/>
    <property type="match status" value="1"/>
</dbReference>
<keyword evidence="6" id="KW-1133">Transmembrane helix</keyword>
<proteinExistence type="predicted"/>
<name>D1PXY2_9BACT</name>
<dbReference type="SUPFAM" id="SSF53448">
    <property type="entry name" value="Nucleotide-diphospho-sugar transferases"/>
    <property type="match status" value="1"/>
</dbReference>
<dbReference type="PANTHER" id="PTHR48090:SF3">
    <property type="entry name" value="UNDECAPRENYL-PHOSPHATE 4-DEOXY-4-FORMAMIDO-L-ARABINOSE TRANSFERASE"/>
    <property type="match status" value="1"/>
</dbReference>
<organism evidence="9 10">
    <name type="scientific">Hallella bergensis DSM 17361</name>
    <dbReference type="NCBI Taxonomy" id="585502"/>
    <lineage>
        <taxon>Bacteria</taxon>
        <taxon>Pseudomonadati</taxon>
        <taxon>Bacteroidota</taxon>
        <taxon>Bacteroidia</taxon>
        <taxon>Bacteroidales</taxon>
        <taxon>Prevotellaceae</taxon>
        <taxon>Hallella</taxon>
    </lineage>
</organism>
<sequence>MSNINKTSNYKLTIIVPVFNEEDNIPALESRLTTFLPNSICDACVMFVDDGSTDESLRRIKSVCSAHPDFFYLALSRNGGLSTALKAGIDATDSPYVGYMDADLQTTPEDFNALLPYVSDYEIVTGIRANRKDTTFKKIQSRIANGFRNMMTHDGVQDTGCPLKVMHTDVAKRIPFFTGMHRFLPALVLLQNGRVKQIPVRHFPRVKGESKYHLRNRLVSPLIDCFAYRWMRKRYINYSLSECNHLDTNHRHE</sequence>
<keyword evidence="1" id="KW-1003">Cell membrane</keyword>
<keyword evidence="7" id="KW-0472">Membrane</keyword>
<keyword evidence="3 9" id="KW-0808">Transferase</keyword>
<reference evidence="9 10" key="1">
    <citation type="submission" date="2009-10" db="EMBL/GenBank/DDBJ databases">
        <authorList>
            <person name="Qin X."/>
            <person name="Bachman B."/>
            <person name="Battles P."/>
            <person name="Bell A."/>
            <person name="Bess C."/>
            <person name="Bickham C."/>
            <person name="Chaboub L."/>
            <person name="Chen D."/>
            <person name="Coyle M."/>
            <person name="Deiros D.R."/>
            <person name="Dinh H."/>
            <person name="Forbes L."/>
            <person name="Fowler G."/>
            <person name="Francisco L."/>
            <person name="Fu Q."/>
            <person name="Gubbala S."/>
            <person name="Hale W."/>
            <person name="Han Y."/>
            <person name="Hemphill L."/>
            <person name="Highlander S.K."/>
            <person name="Hirani K."/>
            <person name="Hogues M."/>
            <person name="Jackson L."/>
            <person name="Jakkamsetti A."/>
            <person name="Javaid M."/>
            <person name="Jiang H."/>
            <person name="Korchina V."/>
            <person name="Kovar C."/>
            <person name="Lara F."/>
            <person name="Lee S."/>
            <person name="Mata R."/>
            <person name="Mathew T."/>
            <person name="Moen C."/>
            <person name="Morales K."/>
            <person name="Munidasa M."/>
            <person name="Nazareth L."/>
            <person name="Ngo R."/>
            <person name="Nguyen L."/>
            <person name="Okwuonu G."/>
            <person name="Ongeri F."/>
            <person name="Patil S."/>
            <person name="Petrosino J."/>
            <person name="Pham C."/>
            <person name="Pham P."/>
            <person name="Pu L.-L."/>
            <person name="Puazo M."/>
            <person name="Raj R."/>
            <person name="Reid J."/>
            <person name="Rouhana J."/>
            <person name="Saada N."/>
            <person name="Shang Y."/>
            <person name="Simmons D."/>
            <person name="Thornton R."/>
            <person name="Warren J."/>
            <person name="Weissenberger G."/>
            <person name="Zhang J."/>
            <person name="Zhang L."/>
            <person name="Zhou C."/>
            <person name="Zhu D."/>
            <person name="Muzny D."/>
            <person name="Worley K."/>
            <person name="Gibbs R."/>
        </authorList>
    </citation>
    <scope>NUCLEOTIDE SEQUENCE [LARGE SCALE GENOMIC DNA]</scope>
    <source>
        <strain evidence="9 10">DSM 17361</strain>
    </source>
</reference>
<evidence type="ECO:0000256" key="5">
    <source>
        <dbReference type="ARBA" id="ARBA00022985"/>
    </source>
</evidence>
<dbReference type="GO" id="GO:0005886">
    <property type="term" value="C:plasma membrane"/>
    <property type="evidence" value="ECO:0007669"/>
    <property type="project" value="TreeGrafter"/>
</dbReference>
<dbReference type="GO" id="GO:0099621">
    <property type="term" value="F:undecaprenyl-phosphate 4-deoxy-4-formamido-L-arabinose transferase activity"/>
    <property type="evidence" value="ECO:0007669"/>
    <property type="project" value="TreeGrafter"/>
</dbReference>
<dbReference type="InterPro" id="IPR029044">
    <property type="entry name" value="Nucleotide-diphossugar_trans"/>
</dbReference>
<dbReference type="Proteomes" id="UP000003160">
    <property type="component" value="Unassembled WGS sequence"/>
</dbReference>
<keyword evidence="4" id="KW-0812">Transmembrane</keyword>
<dbReference type="HOGENOM" id="CLU_033536_11_0_10"/>
<dbReference type="PANTHER" id="PTHR48090">
    <property type="entry name" value="UNDECAPRENYL-PHOSPHATE 4-DEOXY-4-FORMAMIDO-L-ARABINOSE TRANSFERASE-RELATED"/>
    <property type="match status" value="1"/>
</dbReference>
<dbReference type="eggNOG" id="COG1216">
    <property type="taxonomic scope" value="Bacteria"/>
</dbReference>
<feature type="domain" description="Glycosyltransferase 2-like" evidence="8">
    <location>
        <begin position="13"/>
        <end position="162"/>
    </location>
</feature>
<dbReference type="GO" id="GO:0009103">
    <property type="term" value="P:lipopolysaccharide biosynthetic process"/>
    <property type="evidence" value="ECO:0007669"/>
    <property type="project" value="UniProtKB-KW"/>
</dbReference>
<dbReference type="AlphaFoldDB" id="D1PXY2"/>
<evidence type="ECO:0000256" key="7">
    <source>
        <dbReference type="ARBA" id="ARBA00023136"/>
    </source>
</evidence>
<accession>D1PXY2</accession>
<evidence type="ECO:0000256" key="3">
    <source>
        <dbReference type="ARBA" id="ARBA00022679"/>
    </source>
</evidence>
<gene>
    <name evidence="9" type="ORF">HMPREF0645_1817</name>
</gene>
<comment type="caution">
    <text evidence="9">The sequence shown here is derived from an EMBL/GenBank/DDBJ whole genome shotgun (WGS) entry which is preliminary data.</text>
</comment>
<evidence type="ECO:0000256" key="2">
    <source>
        <dbReference type="ARBA" id="ARBA00022676"/>
    </source>
</evidence>
<keyword evidence="5" id="KW-0448">Lipopolysaccharide biosynthesis</keyword>
<protein>
    <submittedName>
        <fullName evidence="9">Glycosyltransferase, group 2 family protein</fullName>
        <ecNumber evidence="9">2.4.-.-</ecNumber>
    </submittedName>
</protein>
<dbReference type="InterPro" id="IPR001173">
    <property type="entry name" value="Glyco_trans_2-like"/>
</dbReference>
<evidence type="ECO:0000256" key="6">
    <source>
        <dbReference type="ARBA" id="ARBA00022989"/>
    </source>
</evidence>
<dbReference type="InterPro" id="IPR050256">
    <property type="entry name" value="Glycosyltransferase_2"/>
</dbReference>
<evidence type="ECO:0000313" key="10">
    <source>
        <dbReference type="Proteomes" id="UP000003160"/>
    </source>
</evidence>
<keyword evidence="10" id="KW-1185">Reference proteome</keyword>
<dbReference type="EMBL" id="ACKS01000072">
    <property type="protein sequence ID" value="EFA43803.1"/>
    <property type="molecule type" value="Genomic_DNA"/>
</dbReference>
<keyword evidence="2 9" id="KW-0328">Glycosyltransferase</keyword>
<evidence type="ECO:0000256" key="4">
    <source>
        <dbReference type="ARBA" id="ARBA00022692"/>
    </source>
</evidence>